<gene>
    <name evidence="1" type="ORF">BKA67DRAFT_331633</name>
</gene>
<dbReference type="GeneID" id="70125139"/>
<organism evidence="1 2">
    <name type="scientific">Truncatella angustata</name>
    <dbReference type="NCBI Taxonomy" id="152316"/>
    <lineage>
        <taxon>Eukaryota</taxon>
        <taxon>Fungi</taxon>
        <taxon>Dikarya</taxon>
        <taxon>Ascomycota</taxon>
        <taxon>Pezizomycotina</taxon>
        <taxon>Sordariomycetes</taxon>
        <taxon>Xylariomycetidae</taxon>
        <taxon>Amphisphaeriales</taxon>
        <taxon>Sporocadaceae</taxon>
        <taxon>Truncatella</taxon>
    </lineage>
</organism>
<comment type="caution">
    <text evidence="1">The sequence shown here is derived from an EMBL/GenBank/DDBJ whole genome shotgun (WGS) entry which is preliminary data.</text>
</comment>
<dbReference type="Proteomes" id="UP000758603">
    <property type="component" value="Unassembled WGS sequence"/>
</dbReference>
<protein>
    <recommendedName>
        <fullName evidence="3">F-box domain-containing protein</fullName>
    </recommendedName>
</protein>
<keyword evidence="2" id="KW-1185">Reference proteome</keyword>
<evidence type="ECO:0000313" key="2">
    <source>
        <dbReference type="Proteomes" id="UP000758603"/>
    </source>
</evidence>
<accession>A0A9P8UG77</accession>
<dbReference type="EMBL" id="JAGPXC010000006">
    <property type="protein sequence ID" value="KAH6651563.1"/>
    <property type="molecule type" value="Genomic_DNA"/>
</dbReference>
<dbReference type="RefSeq" id="XP_045955841.1">
    <property type="nucleotide sequence ID" value="XM_046096246.1"/>
</dbReference>
<evidence type="ECO:0000313" key="1">
    <source>
        <dbReference type="EMBL" id="KAH6651563.1"/>
    </source>
</evidence>
<evidence type="ECO:0008006" key="3">
    <source>
        <dbReference type="Google" id="ProtNLM"/>
    </source>
</evidence>
<name>A0A9P8UG77_9PEZI</name>
<proteinExistence type="predicted"/>
<reference evidence="1" key="1">
    <citation type="journal article" date="2021" name="Nat. Commun.">
        <title>Genetic determinants of endophytism in the Arabidopsis root mycobiome.</title>
        <authorList>
            <person name="Mesny F."/>
            <person name="Miyauchi S."/>
            <person name="Thiergart T."/>
            <person name="Pickel B."/>
            <person name="Atanasova L."/>
            <person name="Karlsson M."/>
            <person name="Huettel B."/>
            <person name="Barry K.W."/>
            <person name="Haridas S."/>
            <person name="Chen C."/>
            <person name="Bauer D."/>
            <person name="Andreopoulos W."/>
            <person name="Pangilinan J."/>
            <person name="LaButti K."/>
            <person name="Riley R."/>
            <person name="Lipzen A."/>
            <person name="Clum A."/>
            <person name="Drula E."/>
            <person name="Henrissat B."/>
            <person name="Kohler A."/>
            <person name="Grigoriev I.V."/>
            <person name="Martin F.M."/>
            <person name="Hacquard S."/>
        </authorList>
    </citation>
    <scope>NUCLEOTIDE SEQUENCE</scope>
    <source>
        <strain evidence="1">MPI-SDFR-AT-0073</strain>
    </source>
</reference>
<sequence length="272" mass="32094">MLPPLPLEIWTKILSCDVDPRYLPRTWLNCRRVSRAFKAATEMAFVDVYLPRMTICVELSEMIELVYGGLSVDRQFVTLKQSLDDQDGAPSRISESTKRQWREQLSRTWTKEHYRYVDLIQKGSPSILYHIWLEGYVEDPGFPDLSVDIEKRTLAFRWKPMLSNMFGEIEYRKWFLRKDVERGNSLRFRRGKLGQLRNSDAARVMAVELHVRRIRLRNGAWDLSSTNEKRQTWQVSALQAFRSDDEMGQGEEQGWGTFYDEVRPRFPAQAIY</sequence>
<dbReference type="AlphaFoldDB" id="A0A9P8UG77"/>
<dbReference type="OrthoDB" id="2997776at2759"/>